<dbReference type="KEGG" id="pbf:CFX0092_A0378"/>
<accession>A0A160SZT8</accession>
<reference evidence="3" key="1">
    <citation type="submission" date="2016-01" db="EMBL/GenBank/DDBJ databases">
        <authorList>
            <person name="Mcilroy J.S."/>
            <person name="Karst M S."/>
            <person name="Albertsen M."/>
        </authorList>
    </citation>
    <scope>NUCLEOTIDE SEQUENCE</scope>
    <source>
        <strain evidence="3">Cfx-K</strain>
    </source>
</reference>
<evidence type="ECO:0000256" key="2">
    <source>
        <dbReference type="SAM" id="Phobius"/>
    </source>
</evidence>
<evidence type="ECO:0000313" key="4">
    <source>
        <dbReference type="Proteomes" id="UP000215027"/>
    </source>
</evidence>
<keyword evidence="2" id="KW-0472">Membrane</keyword>
<dbReference type="EMBL" id="LN890655">
    <property type="protein sequence ID" value="CUS02259.2"/>
    <property type="molecule type" value="Genomic_DNA"/>
</dbReference>
<name>A0A160SZT8_9CHLR</name>
<keyword evidence="2" id="KW-1133">Transmembrane helix</keyword>
<evidence type="ECO:0000313" key="3">
    <source>
        <dbReference type="EMBL" id="CUS02259.2"/>
    </source>
</evidence>
<proteinExistence type="predicted"/>
<dbReference type="OrthoDB" id="166731at2"/>
<evidence type="ECO:0000256" key="1">
    <source>
        <dbReference type="SAM" id="MobiDB-lite"/>
    </source>
</evidence>
<sequence>MMRTKWLLLLLLSVGVLALLVYYPSGASDDNRAALVVDFGNGQVATRCVGFSEETISGFDLLQRSGLPVEADFQSGGAAVCRIDGRGCPPDDCFCSCRGGGDCLYWAYWHQSDGVWGYSSAGSALYQVGDGAVEGWVWGLGSVTQATPPPAIAYGDVCAAAATNTPTVTPTPSRTATPVVLPTPLPTSDGQPAATATVALTASPRPTANGTATITPAASTVVGASATPATRPTQRATPAGSTAVPLTATNAVAQPVGGAASLPAAPVSPVPPVAPETGTTAAALPPTPGTDNTTPVGLPAVATPVFVEPAIGQTAIPAAVAVDSSPTAAIVAVVGQNAVDEAVAAPPFSTATEAAAPDLLAYAGFAGLVLLLGALALAVYRRRSVSQPTVRER</sequence>
<feature type="region of interest" description="Disordered" evidence="1">
    <location>
        <begin position="267"/>
        <end position="292"/>
    </location>
</feature>
<dbReference type="AlphaFoldDB" id="A0A160SZT8"/>
<keyword evidence="4" id="KW-1185">Reference proteome</keyword>
<keyword evidence="2" id="KW-0812">Transmembrane</keyword>
<organism evidence="3 4">
    <name type="scientific">Candidatus Promineifilum breve</name>
    <dbReference type="NCBI Taxonomy" id="1806508"/>
    <lineage>
        <taxon>Bacteria</taxon>
        <taxon>Bacillati</taxon>
        <taxon>Chloroflexota</taxon>
        <taxon>Ardenticatenia</taxon>
        <taxon>Candidatus Promineifilales</taxon>
        <taxon>Candidatus Promineifilaceae</taxon>
        <taxon>Candidatus Promineifilum</taxon>
    </lineage>
</organism>
<dbReference type="RefSeq" id="WP_095041897.1">
    <property type="nucleotide sequence ID" value="NZ_LN890655.1"/>
</dbReference>
<protein>
    <submittedName>
        <fullName evidence="3">Uncharacterized protein</fullName>
    </submittedName>
</protein>
<gene>
    <name evidence="3" type="ORF">CFX0092_A0378</name>
</gene>
<dbReference type="Proteomes" id="UP000215027">
    <property type="component" value="Chromosome I"/>
</dbReference>
<feature type="transmembrane region" description="Helical" evidence="2">
    <location>
        <begin position="359"/>
        <end position="380"/>
    </location>
</feature>
<feature type="compositionally biased region" description="Low complexity" evidence="1">
    <location>
        <begin position="275"/>
        <end position="284"/>
    </location>
</feature>